<reference evidence="1 4" key="2">
    <citation type="submission" date="2020-05" db="EMBL/GenBank/DDBJ databases">
        <title>Draft genome sequence of Clostridium cochlearium strain AGROS13 isolated from a sheep dairy farm in New Zealand.</title>
        <authorList>
            <person name="Gupta T.B."/>
            <person name="Jauregui R."/>
            <person name="Risson A.N."/>
            <person name="Brightwell G."/>
            <person name="Maclean P."/>
        </authorList>
    </citation>
    <scope>NUCLEOTIDE SEQUENCE [LARGE SCALE GENOMIC DNA]</scope>
    <source>
        <strain evidence="1 4">AGROS13</strain>
    </source>
</reference>
<sequence length="62" mass="6998">MGNVYEMMAVAEVCPGYMSNYDGFQASTGEFNNKSCRNCINFENEVCTIDYYDTIVKGLDQC</sequence>
<dbReference type="Proteomes" id="UP000250223">
    <property type="component" value="Unassembled WGS sequence"/>
</dbReference>
<keyword evidence="2" id="KW-0472">Membrane</keyword>
<dbReference type="EMBL" id="JABFIF010000027">
    <property type="protein sequence ID" value="NOH16893.1"/>
    <property type="molecule type" value="Genomic_DNA"/>
</dbReference>
<dbReference type="Proteomes" id="UP000528432">
    <property type="component" value="Unassembled WGS sequence"/>
</dbReference>
<reference evidence="2 3" key="1">
    <citation type="submission" date="2018-06" db="EMBL/GenBank/DDBJ databases">
        <authorList>
            <consortium name="Pathogen Informatics"/>
            <person name="Doyle S."/>
        </authorList>
    </citation>
    <scope>NUCLEOTIDE SEQUENCE [LARGE SCALE GENOMIC DNA]</scope>
    <source>
        <strain evidence="2 3">NCTC13028</strain>
    </source>
</reference>
<name>A0A239YYD9_CLOCO</name>
<dbReference type="EMBL" id="UAWC01000022">
    <property type="protein sequence ID" value="SQB35043.1"/>
    <property type="molecule type" value="Genomic_DNA"/>
</dbReference>
<protein>
    <submittedName>
        <fullName evidence="2">Putative transmembrane protein</fullName>
    </submittedName>
</protein>
<organism evidence="1 4">
    <name type="scientific">Clostridium cochlearium</name>
    <dbReference type="NCBI Taxonomy" id="1494"/>
    <lineage>
        <taxon>Bacteria</taxon>
        <taxon>Bacillati</taxon>
        <taxon>Bacillota</taxon>
        <taxon>Clostridia</taxon>
        <taxon>Eubacteriales</taxon>
        <taxon>Clostridiaceae</taxon>
        <taxon>Clostridium</taxon>
    </lineage>
</organism>
<keyword evidence="2" id="KW-0812">Transmembrane</keyword>
<dbReference type="AlphaFoldDB" id="A0A239YYD9"/>
<evidence type="ECO:0000313" key="2">
    <source>
        <dbReference type="EMBL" id="SQB35043.1"/>
    </source>
</evidence>
<evidence type="ECO:0000313" key="1">
    <source>
        <dbReference type="EMBL" id="NOH16893.1"/>
    </source>
</evidence>
<accession>A0A239YYD9</accession>
<gene>
    <name evidence="1" type="ORF">HMJ28_10935</name>
    <name evidence="2" type="ORF">NCTC13028_01652</name>
</gene>
<evidence type="ECO:0000313" key="3">
    <source>
        <dbReference type="Proteomes" id="UP000250223"/>
    </source>
</evidence>
<dbReference type="GeneID" id="70576019"/>
<dbReference type="RefSeq" id="WP_095177167.1">
    <property type="nucleotide sequence ID" value="NZ_JABFIF010000027.1"/>
</dbReference>
<proteinExistence type="predicted"/>
<evidence type="ECO:0000313" key="4">
    <source>
        <dbReference type="Proteomes" id="UP000528432"/>
    </source>
</evidence>